<dbReference type="SUPFAM" id="SSF46894">
    <property type="entry name" value="C-terminal effector domain of the bipartite response regulators"/>
    <property type="match status" value="1"/>
</dbReference>
<dbReference type="PANTHER" id="PTHR16305:SF35">
    <property type="entry name" value="TRANSCRIPTIONAL ACTIVATOR DOMAIN"/>
    <property type="match status" value="1"/>
</dbReference>
<protein>
    <submittedName>
        <fullName evidence="4">AAA family ATPase</fullName>
    </submittedName>
</protein>
<dbReference type="InterPro" id="IPR016032">
    <property type="entry name" value="Sig_transdc_resp-reg_C-effctor"/>
</dbReference>
<dbReference type="InterPro" id="IPR027417">
    <property type="entry name" value="P-loop_NTPase"/>
</dbReference>
<dbReference type="Pfam" id="PF00196">
    <property type="entry name" value="GerE"/>
    <property type="match status" value="1"/>
</dbReference>
<evidence type="ECO:0000313" key="4">
    <source>
        <dbReference type="EMBL" id="MFC1405349.1"/>
    </source>
</evidence>
<evidence type="ECO:0000256" key="2">
    <source>
        <dbReference type="ARBA" id="ARBA00022840"/>
    </source>
</evidence>
<keyword evidence="5" id="KW-1185">Reference proteome</keyword>
<keyword evidence="1" id="KW-0547">Nucleotide-binding</keyword>
<dbReference type="Gene3D" id="3.40.50.300">
    <property type="entry name" value="P-loop containing nucleotide triphosphate hydrolases"/>
    <property type="match status" value="1"/>
</dbReference>
<reference evidence="4 5" key="1">
    <citation type="submission" date="2024-09" db="EMBL/GenBank/DDBJ databases">
        <authorList>
            <person name="Lee S.D."/>
        </authorList>
    </citation>
    <scope>NUCLEOTIDE SEQUENCE [LARGE SCALE GENOMIC DNA]</scope>
    <source>
        <strain evidence="4 5">N1-5</strain>
    </source>
</reference>
<dbReference type="CDD" id="cd06170">
    <property type="entry name" value="LuxR_C_like"/>
    <property type="match status" value="1"/>
</dbReference>
<dbReference type="PANTHER" id="PTHR16305">
    <property type="entry name" value="TESTICULAR SOLUBLE ADENYLYL CYCLASE"/>
    <property type="match status" value="1"/>
</dbReference>
<dbReference type="InterPro" id="IPR036388">
    <property type="entry name" value="WH-like_DNA-bd_sf"/>
</dbReference>
<dbReference type="SUPFAM" id="SSF48452">
    <property type="entry name" value="TPR-like"/>
    <property type="match status" value="1"/>
</dbReference>
<keyword evidence="2" id="KW-0067">ATP-binding</keyword>
<dbReference type="InterPro" id="IPR041664">
    <property type="entry name" value="AAA_16"/>
</dbReference>
<comment type="caution">
    <text evidence="4">The sequence shown here is derived from an EMBL/GenBank/DDBJ whole genome shotgun (WGS) entry which is preliminary data.</text>
</comment>
<dbReference type="SUPFAM" id="SSF52540">
    <property type="entry name" value="P-loop containing nucleoside triphosphate hydrolases"/>
    <property type="match status" value="1"/>
</dbReference>
<dbReference type="Gene3D" id="1.10.10.10">
    <property type="entry name" value="Winged helix-like DNA-binding domain superfamily/Winged helix DNA-binding domain"/>
    <property type="match status" value="1"/>
</dbReference>
<feature type="domain" description="HTH luxR-type" evidence="3">
    <location>
        <begin position="936"/>
        <end position="1001"/>
    </location>
</feature>
<sequence>MLSDVERISVSPVFVGRSAEMAELSTALQRAGEGQPQALLIAGDAGVGKTRLLEEFVCAATARGAVAAVGGCVEIGADGLPYAPIAAALRALHHELGVEMEQAAAGSEGRLAQLLPELGHAVPEAHDEFGRARLFEHTAQLFERLTADRTVVLALEDLHWSDRSTRELLVYLLRSLRGSRLVIVATYRSDDLHRRHPLRPFLAELERLRTVQRLDLPRLGRAEVADQLLGILADTPDPALVSRIFLRSEGIPFFVEELAASYQGGCSTGLTESLRDLLLVRVEALPEAVQSVLRALALGGSAVEYGLLRAVLPLPEDELIGALRAAVDANILRPTPDGDGYRFRHALVREAVADDLLPGEGGRITRRYATVLSEQPQLVPAVERTTRLANYWYSAGDPARALPAALDASREARRRNAFAEQLQMLERALELWDRVPEEVLADLRPADYAESYPACSCDEDPNGECCERLRYVDVIAEAAVAARLCGERERCLNLCKLALRHIDETTDPSRAAWFWGQRSRVQFLFDAGDNGRADLAKARALVENGPPNAVQAEVFARYAACDMVDWPEPEDIALAERAIGIARQISDEPVELHARVTLGTLQVILGREAEGLAELQHVLSRAVELHEPDLMSRAYVNLSDVYEGLGRSEQAEATAREGCEMARANGLLGASGSILQGNWVEPLISLGRLDEAQRLLDAVSHELGTPTESGFLNRLRGLIALLRDDLPAATAQLLNARAELVGGRAQSWLPVSELAIRLAAAEGRFDGVRSELLAAVGEGFPSGKSRYVWPLLLHATAAEADSRGLPALDADRPAVLEQVRAAASQLLRGWPLADGFALLLDAELARAEGDFQAEPYLRAAAVLEPLGLPYPLDLALLRAAEAEALQGRRSEAAALLRRAEEQAARHGDVRMQASARQLADRAGLRAAESAEPEPSVEPAAFHLTPRELAVLRLVALGRSNRQIAEELYISPKTASVHVSNILAKLEVTGRGEAAALAHRLRLVPVGA</sequence>
<dbReference type="InterPro" id="IPR000792">
    <property type="entry name" value="Tscrpt_reg_LuxR_C"/>
</dbReference>
<dbReference type="Pfam" id="PF13424">
    <property type="entry name" value="TPR_12"/>
    <property type="match status" value="1"/>
</dbReference>
<proteinExistence type="predicted"/>
<dbReference type="PROSITE" id="PS50043">
    <property type="entry name" value="HTH_LUXR_2"/>
    <property type="match status" value="1"/>
</dbReference>
<evidence type="ECO:0000256" key="1">
    <source>
        <dbReference type="ARBA" id="ARBA00022741"/>
    </source>
</evidence>
<dbReference type="Gene3D" id="1.25.40.10">
    <property type="entry name" value="Tetratricopeptide repeat domain"/>
    <property type="match status" value="1"/>
</dbReference>
<dbReference type="RefSeq" id="WP_030262315.1">
    <property type="nucleotide sequence ID" value="NZ_JBHEZZ010000020.1"/>
</dbReference>
<gene>
    <name evidence="4" type="ORF">ACEZDJ_29100</name>
</gene>
<dbReference type="EMBL" id="JBHEZZ010000020">
    <property type="protein sequence ID" value="MFC1405349.1"/>
    <property type="molecule type" value="Genomic_DNA"/>
</dbReference>
<dbReference type="Proteomes" id="UP001592528">
    <property type="component" value="Unassembled WGS sequence"/>
</dbReference>
<dbReference type="PRINTS" id="PR00038">
    <property type="entry name" value="HTHLUXR"/>
</dbReference>
<dbReference type="InterPro" id="IPR011990">
    <property type="entry name" value="TPR-like_helical_dom_sf"/>
</dbReference>
<name>A0ABV6UV58_9ACTN</name>
<accession>A0ABV6UV58</accession>
<organism evidence="4 5">
    <name type="scientific">Streptacidiphilus cavernicola</name>
    <dbReference type="NCBI Taxonomy" id="3342716"/>
    <lineage>
        <taxon>Bacteria</taxon>
        <taxon>Bacillati</taxon>
        <taxon>Actinomycetota</taxon>
        <taxon>Actinomycetes</taxon>
        <taxon>Kitasatosporales</taxon>
        <taxon>Streptomycetaceae</taxon>
        <taxon>Streptacidiphilus</taxon>
    </lineage>
</organism>
<evidence type="ECO:0000259" key="3">
    <source>
        <dbReference type="PROSITE" id="PS50043"/>
    </source>
</evidence>
<dbReference type="Pfam" id="PF13191">
    <property type="entry name" value="AAA_16"/>
    <property type="match status" value="1"/>
</dbReference>
<evidence type="ECO:0000313" key="5">
    <source>
        <dbReference type="Proteomes" id="UP001592528"/>
    </source>
</evidence>
<dbReference type="SMART" id="SM00421">
    <property type="entry name" value="HTH_LUXR"/>
    <property type="match status" value="1"/>
</dbReference>